<comment type="function">
    <text evidence="12">Catalyzes the cyclization of GTP to (8S)-3',8-cyclo-7,8-dihydroguanosine 5'-triphosphate.</text>
</comment>
<dbReference type="SMART" id="SM00729">
    <property type="entry name" value="Elp3"/>
    <property type="match status" value="1"/>
</dbReference>
<evidence type="ECO:0000313" key="15">
    <source>
        <dbReference type="Proteomes" id="UP000095255"/>
    </source>
</evidence>
<feature type="binding site" evidence="12">
    <location>
        <position position="30"/>
    </location>
    <ligand>
        <name>[4Fe-4S] cluster</name>
        <dbReference type="ChEBI" id="CHEBI:49883"/>
        <label>1</label>
        <note>4Fe-4S-S-AdoMet</note>
    </ligand>
</feature>
<dbReference type="HAMAP" id="MF_01225_B">
    <property type="entry name" value="MoaA_B"/>
    <property type="match status" value="1"/>
</dbReference>
<keyword evidence="7 12" id="KW-0411">Iron-sulfur</keyword>
<dbReference type="SFLD" id="SFLDG01386">
    <property type="entry name" value="main_SPASM_domain-containing"/>
    <property type="match status" value="1"/>
</dbReference>
<feature type="binding site" evidence="12">
    <location>
        <position position="66"/>
    </location>
    <ligand>
        <name>GTP</name>
        <dbReference type="ChEBI" id="CHEBI:37565"/>
    </ligand>
</feature>
<dbReference type="GO" id="GO:0005525">
    <property type="term" value="F:GTP binding"/>
    <property type="evidence" value="ECO:0007669"/>
    <property type="project" value="UniProtKB-UniRule"/>
</dbReference>
<evidence type="ECO:0000256" key="6">
    <source>
        <dbReference type="ARBA" id="ARBA00023004"/>
    </source>
</evidence>
<evidence type="ECO:0000313" key="14">
    <source>
        <dbReference type="EMBL" id="OEH85221.1"/>
    </source>
</evidence>
<feature type="binding site" evidence="12">
    <location>
        <position position="158"/>
    </location>
    <ligand>
        <name>GTP</name>
        <dbReference type="ChEBI" id="CHEBI:37565"/>
    </ligand>
</feature>
<dbReference type="InterPro" id="IPR006638">
    <property type="entry name" value="Elp3/MiaA/NifB-like_rSAM"/>
</dbReference>
<dbReference type="NCBIfam" id="NF001199">
    <property type="entry name" value="PRK00164.2-1"/>
    <property type="match status" value="1"/>
</dbReference>
<evidence type="ECO:0000256" key="3">
    <source>
        <dbReference type="ARBA" id="ARBA00022691"/>
    </source>
</evidence>
<dbReference type="InterPro" id="IPR013785">
    <property type="entry name" value="Aldolase_TIM"/>
</dbReference>
<feature type="binding site" evidence="12">
    <location>
        <position position="27"/>
    </location>
    <ligand>
        <name>[4Fe-4S] cluster</name>
        <dbReference type="ChEBI" id="CHEBI:49883"/>
        <label>1</label>
        <note>4Fe-4S-S-AdoMet</note>
    </ligand>
</feature>
<keyword evidence="4 12" id="KW-0479">Metal-binding</keyword>
<dbReference type="CDD" id="cd21117">
    <property type="entry name" value="Twitch_MoaA"/>
    <property type="match status" value="1"/>
</dbReference>
<evidence type="ECO:0000256" key="9">
    <source>
        <dbReference type="ARBA" id="ARBA00023150"/>
    </source>
</evidence>
<dbReference type="PANTHER" id="PTHR22960">
    <property type="entry name" value="MOLYBDOPTERIN COFACTOR SYNTHESIS PROTEIN A"/>
    <property type="match status" value="1"/>
</dbReference>
<comment type="pathway">
    <text evidence="12">Cofactor biosynthesis; molybdopterin biosynthesis.</text>
</comment>
<dbReference type="PROSITE" id="PS01305">
    <property type="entry name" value="MOAA_NIFB_PQQE"/>
    <property type="match status" value="1"/>
</dbReference>
<dbReference type="OrthoDB" id="9763993at2"/>
<evidence type="ECO:0000256" key="10">
    <source>
        <dbReference type="ARBA" id="ARBA00023239"/>
    </source>
</evidence>
<dbReference type="GO" id="GO:0061799">
    <property type="term" value="F:cyclic pyranopterin monophosphate synthase activity"/>
    <property type="evidence" value="ECO:0007669"/>
    <property type="project" value="TreeGrafter"/>
</dbReference>
<name>A0A1E5L530_9FIRM</name>
<dbReference type="GO" id="GO:0061798">
    <property type="term" value="F:GTP 3',8'-cyclase activity"/>
    <property type="evidence" value="ECO:0007669"/>
    <property type="project" value="UniProtKB-UniRule"/>
</dbReference>
<protein>
    <recommendedName>
        <fullName evidence="1 12">GTP 3',8-cyclase</fullName>
        <ecNumber evidence="1 12">4.1.99.22</ecNumber>
    </recommendedName>
    <alternativeName>
        <fullName evidence="12">Molybdenum cofactor biosynthesis protein A</fullName>
    </alternativeName>
</protein>
<dbReference type="AlphaFoldDB" id="A0A1E5L530"/>
<dbReference type="PANTHER" id="PTHR22960:SF0">
    <property type="entry name" value="MOLYBDENUM COFACTOR BIOSYNTHESIS PROTEIN 1"/>
    <property type="match status" value="1"/>
</dbReference>
<proteinExistence type="inferred from homology"/>
<dbReference type="InterPro" id="IPR000385">
    <property type="entry name" value="MoaA_NifB_PqqE_Fe-S-bd_CS"/>
</dbReference>
<dbReference type="InterPro" id="IPR040064">
    <property type="entry name" value="MoaA-like"/>
</dbReference>
<dbReference type="PROSITE" id="PS51918">
    <property type="entry name" value="RADICAL_SAM"/>
    <property type="match status" value="1"/>
</dbReference>
<evidence type="ECO:0000256" key="11">
    <source>
        <dbReference type="ARBA" id="ARBA00048697"/>
    </source>
</evidence>
<dbReference type="SUPFAM" id="SSF102114">
    <property type="entry name" value="Radical SAM enzymes"/>
    <property type="match status" value="1"/>
</dbReference>
<dbReference type="SFLD" id="SFLDG01383">
    <property type="entry name" value="cyclic_pyranopterin_phosphate"/>
    <property type="match status" value="1"/>
</dbReference>
<sequence>MNTLVDKFGRKHDYMRIAVTDRCNLRCQYCMPEEGVKSLDHLNILSFEEILSVVKVAAKLGVRKIRLTGGEPLVRKDLESLIQMIHAVPGIEDIAMTTNAIFLADRIDALKAAGLSRVNISLDSLNEDRFRLMTRGGELKKVIQGIEKAIEKGLNPVKVNAVVIKGFNEDEIADFIRWTIHLPIQMRFIEYMPIGDSLVWKDGYYPLEEVRKIAESIAPVMDVVGVRGNGPASVFKLAGAEGTIGIIHPVSQHFCSSCNRLRLTADGKLKPCLFWQNEVDIRSYISDEEQLTNVFREVLNLKEEKHQMTEEQMSQDKTVRKMSQIGG</sequence>
<organism evidence="14 15">
    <name type="scientific">Desulfuribacillus stibiiarsenatis</name>
    <dbReference type="NCBI Taxonomy" id="1390249"/>
    <lineage>
        <taxon>Bacteria</taxon>
        <taxon>Bacillati</taxon>
        <taxon>Bacillota</taxon>
        <taxon>Desulfuribacillia</taxon>
        <taxon>Desulfuribacillales</taxon>
        <taxon>Desulfuribacillaceae</taxon>
        <taxon>Desulfuribacillus</taxon>
    </lineage>
</organism>
<feature type="binding site" evidence="12">
    <location>
        <position position="16"/>
    </location>
    <ligand>
        <name>GTP</name>
        <dbReference type="ChEBI" id="CHEBI:37565"/>
    </ligand>
</feature>
<dbReference type="InterPro" id="IPR010505">
    <property type="entry name" value="MoaA_twitch"/>
</dbReference>
<dbReference type="InterPro" id="IPR013483">
    <property type="entry name" value="MoaA"/>
</dbReference>
<dbReference type="InterPro" id="IPR007197">
    <property type="entry name" value="rSAM"/>
</dbReference>
<feature type="binding site" evidence="12">
    <location>
        <position position="29"/>
    </location>
    <ligand>
        <name>S-adenosyl-L-methionine</name>
        <dbReference type="ChEBI" id="CHEBI:59789"/>
    </ligand>
</feature>
<accession>A0A1E5L530</accession>
<evidence type="ECO:0000256" key="8">
    <source>
        <dbReference type="ARBA" id="ARBA00023134"/>
    </source>
</evidence>
<evidence type="ECO:0000256" key="12">
    <source>
        <dbReference type="HAMAP-Rule" id="MF_01225"/>
    </source>
</evidence>
<dbReference type="GO" id="GO:0046872">
    <property type="term" value="F:metal ion binding"/>
    <property type="evidence" value="ECO:0007669"/>
    <property type="project" value="UniProtKB-KW"/>
</dbReference>
<comment type="subunit">
    <text evidence="12">Monomer and homodimer.</text>
</comment>
<keyword evidence="2 12" id="KW-0004">4Fe-4S</keyword>
<dbReference type="RefSeq" id="WP_069702548.1">
    <property type="nucleotide sequence ID" value="NZ_MJAT01000033.1"/>
</dbReference>
<feature type="binding site" evidence="12">
    <location>
        <begin position="260"/>
        <end position="262"/>
    </location>
    <ligand>
        <name>GTP</name>
        <dbReference type="ChEBI" id="CHEBI:37565"/>
    </ligand>
</feature>
<keyword evidence="8 12" id="KW-0342">GTP-binding</keyword>
<feature type="binding site" evidence="12">
    <location>
        <position position="23"/>
    </location>
    <ligand>
        <name>[4Fe-4S] cluster</name>
        <dbReference type="ChEBI" id="CHEBI:49883"/>
        <label>1</label>
        <note>4Fe-4S-S-AdoMet</note>
    </ligand>
</feature>
<keyword evidence="5 12" id="KW-0547">Nucleotide-binding</keyword>
<comment type="caution">
    <text evidence="14">The sequence shown here is derived from an EMBL/GenBank/DDBJ whole genome shotgun (WGS) entry which is preliminary data.</text>
</comment>
<evidence type="ECO:0000256" key="2">
    <source>
        <dbReference type="ARBA" id="ARBA00022485"/>
    </source>
</evidence>
<dbReference type="GO" id="GO:0051539">
    <property type="term" value="F:4 iron, 4 sulfur cluster binding"/>
    <property type="evidence" value="ECO:0007669"/>
    <property type="project" value="UniProtKB-UniRule"/>
</dbReference>
<feature type="binding site" evidence="12">
    <location>
        <position position="272"/>
    </location>
    <ligand>
        <name>[4Fe-4S] cluster</name>
        <dbReference type="ChEBI" id="CHEBI:49883"/>
        <label>2</label>
        <note>4Fe-4S-substrate</note>
    </ligand>
</feature>
<dbReference type="GO" id="GO:1904047">
    <property type="term" value="F:S-adenosyl-L-methionine binding"/>
    <property type="evidence" value="ECO:0007669"/>
    <property type="project" value="UniProtKB-UniRule"/>
</dbReference>
<dbReference type="Proteomes" id="UP000095255">
    <property type="component" value="Unassembled WGS sequence"/>
</dbReference>
<feature type="binding site" evidence="12">
    <location>
        <position position="255"/>
    </location>
    <ligand>
        <name>[4Fe-4S] cluster</name>
        <dbReference type="ChEBI" id="CHEBI:49883"/>
        <label>2</label>
        <note>4Fe-4S-substrate</note>
    </ligand>
</feature>
<dbReference type="Pfam" id="PF06463">
    <property type="entry name" value="Mob_synth_C"/>
    <property type="match status" value="1"/>
</dbReference>
<evidence type="ECO:0000256" key="7">
    <source>
        <dbReference type="ARBA" id="ARBA00023014"/>
    </source>
</evidence>
<dbReference type="Pfam" id="PF04055">
    <property type="entry name" value="Radical_SAM"/>
    <property type="match status" value="1"/>
</dbReference>
<comment type="catalytic activity">
    <reaction evidence="11 12">
        <text>GTP + AH2 + S-adenosyl-L-methionine = (8S)-3',8-cyclo-7,8-dihydroguanosine 5'-triphosphate + 5'-deoxyadenosine + L-methionine + A + H(+)</text>
        <dbReference type="Rhea" id="RHEA:49576"/>
        <dbReference type="ChEBI" id="CHEBI:13193"/>
        <dbReference type="ChEBI" id="CHEBI:15378"/>
        <dbReference type="ChEBI" id="CHEBI:17319"/>
        <dbReference type="ChEBI" id="CHEBI:17499"/>
        <dbReference type="ChEBI" id="CHEBI:37565"/>
        <dbReference type="ChEBI" id="CHEBI:57844"/>
        <dbReference type="ChEBI" id="CHEBI:59789"/>
        <dbReference type="ChEBI" id="CHEBI:131766"/>
        <dbReference type="EC" id="4.1.99.22"/>
    </reaction>
</comment>
<keyword evidence="9 12" id="KW-0501">Molybdenum cofactor biosynthesis</keyword>
<dbReference type="InterPro" id="IPR050105">
    <property type="entry name" value="MoCo_biosynth_MoaA/MoaC"/>
</dbReference>
<dbReference type="SFLD" id="SFLDG01067">
    <property type="entry name" value="SPASM/twitch_domain_containing"/>
    <property type="match status" value="1"/>
</dbReference>
<keyword evidence="3 12" id="KW-0949">S-adenosyl-L-methionine</keyword>
<evidence type="ECO:0000256" key="1">
    <source>
        <dbReference type="ARBA" id="ARBA00012167"/>
    </source>
</evidence>
<feature type="binding site" evidence="12">
    <location>
        <position position="258"/>
    </location>
    <ligand>
        <name>[4Fe-4S] cluster</name>
        <dbReference type="ChEBI" id="CHEBI:49883"/>
        <label>2</label>
        <note>4Fe-4S-substrate</note>
    </ligand>
</feature>
<feature type="binding site" evidence="12">
    <location>
        <position position="192"/>
    </location>
    <ligand>
        <name>S-adenosyl-L-methionine</name>
        <dbReference type="ChEBI" id="CHEBI:59789"/>
    </ligand>
</feature>
<comment type="cofactor">
    <cofactor evidence="12">
        <name>[4Fe-4S] cluster</name>
        <dbReference type="ChEBI" id="CHEBI:49883"/>
    </cofactor>
    <text evidence="12">Binds 2 [4Fe-4S] clusters. Binds 1 [4Fe-4S] cluster coordinated with 3 cysteines and an exchangeable S-adenosyl-L-methionine and 1 [4Fe-4S] cluster coordinated with 3 cysteines and the GTP-derived substrate.</text>
</comment>
<evidence type="ECO:0000259" key="13">
    <source>
        <dbReference type="PROSITE" id="PS51918"/>
    </source>
</evidence>
<dbReference type="InterPro" id="IPR058240">
    <property type="entry name" value="rSAM_sf"/>
</dbReference>
<gene>
    <name evidence="12" type="primary">moaA</name>
    <name evidence="14" type="ORF">BHU72_06340</name>
</gene>
<keyword evidence="10 12" id="KW-0456">Lyase</keyword>
<keyword evidence="15" id="KW-1185">Reference proteome</keyword>
<dbReference type="EMBL" id="MJAT01000033">
    <property type="protein sequence ID" value="OEH85221.1"/>
    <property type="molecule type" value="Genomic_DNA"/>
</dbReference>
<feature type="binding site" evidence="12">
    <location>
        <position position="121"/>
    </location>
    <ligand>
        <name>S-adenosyl-L-methionine</name>
        <dbReference type="ChEBI" id="CHEBI:59789"/>
    </ligand>
</feature>
<dbReference type="EC" id="4.1.99.22" evidence="1 12"/>
<feature type="binding site" evidence="12">
    <location>
        <position position="70"/>
    </location>
    <ligand>
        <name>S-adenosyl-L-methionine</name>
        <dbReference type="ChEBI" id="CHEBI:59789"/>
    </ligand>
</feature>
<feature type="domain" description="Radical SAM core" evidence="13">
    <location>
        <begin position="7"/>
        <end position="220"/>
    </location>
</feature>
<dbReference type="NCBIfam" id="TIGR02666">
    <property type="entry name" value="moaA"/>
    <property type="match status" value="1"/>
</dbReference>
<dbReference type="GO" id="GO:0006777">
    <property type="term" value="P:Mo-molybdopterin cofactor biosynthetic process"/>
    <property type="evidence" value="ECO:0007669"/>
    <property type="project" value="UniProtKB-UniRule"/>
</dbReference>
<dbReference type="STRING" id="1390249.BHU72_06340"/>
<evidence type="ECO:0000256" key="4">
    <source>
        <dbReference type="ARBA" id="ARBA00022723"/>
    </source>
</evidence>
<feature type="binding site" evidence="12">
    <location>
        <position position="97"/>
    </location>
    <ligand>
        <name>GTP</name>
        <dbReference type="ChEBI" id="CHEBI:37565"/>
    </ligand>
</feature>
<dbReference type="UniPathway" id="UPA00344"/>
<dbReference type="CDD" id="cd01335">
    <property type="entry name" value="Radical_SAM"/>
    <property type="match status" value="1"/>
</dbReference>
<dbReference type="SFLD" id="SFLDS00029">
    <property type="entry name" value="Radical_SAM"/>
    <property type="match status" value="1"/>
</dbReference>
<evidence type="ECO:0000256" key="5">
    <source>
        <dbReference type="ARBA" id="ARBA00022741"/>
    </source>
</evidence>
<comment type="similarity">
    <text evidence="12">Belongs to the radical SAM superfamily. MoaA family.</text>
</comment>
<keyword evidence="6 12" id="KW-0408">Iron</keyword>
<dbReference type="Gene3D" id="3.20.20.70">
    <property type="entry name" value="Aldolase class I"/>
    <property type="match status" value="1"/>
</dbReference>
<reference evidence="14 15" key="1">
    <citation type="submission" date="2016-09" db="EMBL/GenBank/DDBJ databases">
        <title>Desulfuribacillus arsenicus sp. nov., an obligately anaerobic, dissimilatory arsenic- and antimonate-reducing bacterium isolated from anoxic sediments.</title>
        <authorList>
            <person name="Abin C.A."/>
            <person name="Hollibaugh J.T."/>
        </authorList>
    </citation>
    <scope>NUCLEOTIDE SEQUENCE [LARGE SCALE GENOMIC DNA]</scope>
    <source>
        <strain evidence="14 15">MLFW-2</strain>
    </source>
</reference>